<feature type="transmembrane region" description="Helical" evidence="9">
    <location>
        <begin position="45"/>
        <end position="63"/>
    </location>
</feature>
<feature type="domain" description="Histidine kinase/HSP90-like ATPase" evidence="10">
    <location>
        <begin position="285"/>
        <end position="375"/>
    </location>
</feature>
<sequence>MTRIGFKDVLLTVVVTAIVVGGTTGAANAAEFSSGQWSGQAGMRALGLLGYLWLFGTTLPLLLNRVLPTPVFVVTAAAALGYYLTDYPHGPSAVAPAVALFLLASRVRALHAALTAGAVLLADAILAFSLDQTWSLQGTLGILAGTTAVIALGVVVRQRREARHAAQQQARDREAREAEEERLRIAREVHDVVAHSLAMINVQAGVGAHVADRRPEQAKEALLAIKEASRVALTDLRATLAVLRGTGERAPSPSLAGRADLIASVTAAGLKVDVDGDPGELPAPVDVAAYRILQESLTNTVRHADKASEVRISFARNGSRFELEIVDNGTGSVDPGSGQGVRGMRERAEALGGTLSAGPDGAGGYRVRAVLPIEGAV</sequence>
<evidence type="ECO:0000256" key="7">
    <source>
        <dbReference type="ARBA" id="ARBA00022840"/>
    </source>
</evidence>
<dbReference type="EMBL" id="SNXZ01000001">
    <property type="protein sequence ID" value="TDQ05101.1"/>
    <property type="molecule type" value="Genomic_DNA"/>
</dbReference>
<evidence type="ECO:0000256" key="8">
    <source>
        <dbReference type="ARBA" id="ARBA00023012"/>
    </source>
</evidence>
<keyword evidence="9" id="KW-1133">Transmembrane helix</keyword>
<dbReference type="GO" id="GO:0005524">
    <property type="term" value="F:ATP binding"/>
    <property type="evidence" value="ECO:0007669"/>
    <property type="project" value="UniProtKB-KW"/>
</dbReference>
<evidence type="ECO:0000259" key="10">
    <source>
        <dbReference type="SMART" id="SM00387"/>
    </source>
</evidence>
<keyword evidence="3" id="KW-0597">Phosphoprotein</keyword>
<proteinExistence type="predicted"/>
<dbReference type="InterPro" id="IPR011712">
    <property type="entry name" value="Sig_transdc_His_kin_sub3_dim/P"/>
</dbReference>
<evidence type="ECO:0000256" key="9">
    <source>
        <dbReference type="SAM" id="Phobius"/>
    </source>
</evidence>
<accession>A0A4R6SMI5</accession>
<evidence type="ECO:0000256" key="1">
    <source>
        <dbReference type="ARBA" id="ARBA00000085"/>
    </source>
</evidence>
<evidence type="ECO:0000256" key="5">
    <source>
        <dbReference type="ARBA" id="ARBA00022741"/>
    </source>
</evidence>
<protein>
    <recommendedName>
        <fullName evidence="2">histidine kinase</fullName>
        <ecNumber evidence="2">2.7.13.3</ecNumber>
    </recommendedName>
</protein>
<dbReference type="Gene3D" id="3.30.565.10">
    <property type="entry name" value="Histidine kinase-like ATPase, C-terminal domain"/>
    <property type="match status" value="1"/>
</dbReference>
<dbReference type="Gene3D" id="1.20.5.1930">
    <property type="match status" value="1"/>
</dbReference>
<evidence type="ECO:0000256" key="3">
    <source>
        <dbReference type="ARBA" id="ARBA00022553"/>
    </source>
</evidence>
<dbReference type="InterPro" id="IPR003594">
    <property type="entry name" value="HATPase_dom"/>
</dbReference>
<dbReference type="SUPFAM" id="SSF55874">
    <property type="entry name" value="ATPase domain of HSP90 chaperone/DNA topoisomerase II/histidine kinase"/>
    <property type="match status" value="1"/>
</dbReference>
<name>A0A4R6SMI5_LABRH</name>
<reference evidence="11 12" key="1">
    <citation type="submission" date="2019-03" db="EMBL/GenBank/DDBJ databases">
        <title>Genomic Encyclopedia of Type Strains, Phase IV (KMG-IV): sequencing the most valuable type-strain genomes for metagenomic binning, comparative biology and taxonomic classification.</title>
        <authorList>
            <person name="Goeker M."/>
        </authorList>
    </citation>
    <scope>NUCLEOTIDE SEQUENCE [LARGE SCALE GENOMIC DNA]</scope>
    <source>
        <strain evidence="11 12">DSM 45361</strain>
    </source>
</reference>
<dbReference type="Pfam" id="PF02518">
    <property type="entry name" value="HATPase_c"/>
    <property type="match status" value="1"/>
</dbReference>
<keyword evidence="4" id="KW-0808">Transferase</keyword>
<evidence type="ECO:0000256" key="6">
    <source>
        <dbReference type="ARBA" id="ARBA00022777"/>
    </source>
</evidence>
<dbReference type="GO" id="GO:0046983">
    <property type="term" value="F:protein dimerization activity"/>
    <property type="evidence" value="ECO:0007669"/>
    <property type="project" value="InterPro"/>
</dbReference>
<feature type="transmembrane region" description="Helical" evidence="9">
    <location>
        <begin position="109"/>
        <end position="130"/>
    </location>
</feature>
<dbReference type="EC" id="2.7.13.3" evidence="2"/>
<keyword evidence="9" id="KW-0472">Membrane</keyword>
<dbReference type="GO" id="GO:0000155">
    <property type="term" value="F:phosphorelay sensor kinase activity"/>
    <property type="evidence" value="ECO:0007669"/>
    <property type="project" value="InterPro"/>
</dbReference>
<keyword evidence="12" id="KW-1185">Reference proteome</keyword>
<keyword evidence="9" id="KW-0812">Transmembrane</keyword>
<comment type="catalytic activity">
    <reaction evidence="1">
        <text>ATP + protein L-histidine = ADP + protein N-phospho-L-histidine.</text>
        <dbReference type="EC" id="2.7.13.3"/>
    </reaction>
</comment>
<evidence type="ECO:0000256" key="2">
    <source>
        <dbReference type="ARBA" id="ARBA00012438"/>
    </source>
</evidence>
<dbReference type="GO" id="GO:0016020">
    <property type="term" value="C:membrane"/>
    <property type="evidence" value="ECO:0007669"/>
    <property type="project" value="InterPro"/>
</dbReference>
<dbReference type="SMART" id="SM00387">
    <property type="entry name" value="HATPase_c"/>
    <property type="match status" value="1"/>
</dbReference>
<organism evidence="11 12">
    <name type="scientific">Labedaea rhizosphaerae</name>
    <dbReference type="NCBI Taxonomy" id="598644"/>
    <lineage>
        <taxon>Bacteria</taxon>
        <taxon>Bacillati</taxon>
        <taxon>Actinomycetota</taxon>
        <taxon>Actinomycetes</taxon>
        <taxon>Pseudonocardiales</taxon>
        <taxon>Pseudonocardiaceae</taxon>
        <taxon>Labedaea</taxon>
    </lineage>
</organism>
<comment type="caution">
    <text evidence="11">The sequence shown here is derived from an EMBL/GenBank/DDBJ whole genome shotgun (WGS) entry which is preliminary data.</text>
</comment>
<dbReference type="Pfam" id="PF07730">
    <property type="entry name" value="HisKA_3"/>
    <property type="match status" value="1"/>
</dbReference>
<keyword evidence="8" id="KW-0902">Two-component regulatory system</keyword>
<dbReference type="InterPro" id="IPR050482">
    <property type="entry name" value="Sensor_HK_TwoCompSys"/>
</dbReference>
<evidence type="ECO:0000256" key="4">
    <source>
        <dbReference type="ARBA" id="ARBA00022679"/>
    </source>
</evidence>
<gene>
    <name evidence="11" type="ORF">EV186_1011066</name>
</gene>
<dbReference type="PANTHER" id="PTHR24421:SF10">
    <property type="entry name" value="NITRATE_NITRITE SENSOR PROTEIN NARQ"/>
    <property type="match status" value="1"/>
</dbReference>
<dbReference type="Proteomes" id="UP000295444">
    <property type="component" value="Unassembled WGS sequence"/>
</dbReference>
<dbReference type="InterPro" id="IPR036890">
    <property type="entry name" value="HATPase_C_sf"/>
</dbReference>
<feature type="transmembrane region" description="Helical" evidence="9">
    <location>
        <begin position="136"/>
        <end position="156"/>
    </location>
</feature>
<keyword evidence="5" id="KW-0547">Nucleotide-binding</keyword>
<evidence type="ECO:0000313" key="12">
    <source>
        <dbReference type="Proteomes" id="UP000295444"/>
    </source>
</evidence>
<evidence type="ECO:0000313" key="11">
    <source>
        <dbReference type="EMBL" id="TDQ05101.1"/>
    </source>
</evidence>
<keyword evidence="7" id="KW-0067">ATP-binding</keyword>
<dbReference type="AlphaFoldDB" id="A0A4R6SMI5"/>
<dbReference type="RefSeq" id="WP_243753821.1">
    <property type="nucleotide sequence ID" value="NZ_SNXZ01000001.1"/>
</dbReference>
<dbReference type="PANTHER" id="PTHR24421">
    <property type="entry name" value="NITRATE/NITRITE SENSOR PROTEIN NARX-RELATED"/>
    <property type="match status" value="1"/>
</dbReference>
<dbReference type="CDD" id="cd16917">
    <property type="entry name" value="HATPase_UhpB-NarQ-NarX-like"/>
    <property type="match status" value="1"/>
</dbReference>
<keyword evidence="6 11" id="KW-0418">Kinase</keyword>